<accession>A0ABY5DTZ9</accession>
<name>A0ABY5DTZ9_9ACTN</name>
<dbReference type="Proteomes" id="UP001056035">
    <property type="component" value="Chromosome"/>
</dbReference>
<organism evidence="1 2">
    <name type="scientific">Paraconexibacter antarcticus</name>
    <dbReference type="NCBI Taxonomy" id="2949664"/>
    <lineage>
        <taxon>Bacteria</taxon>
        <taxon>Bacillati</taxon>
        <taxon>Actinomycetota</taxon>
        <taxon>Thermoleophilia</taxon>
        <taxon>Solirubrobacterales</taxon>
        <taxon>Paraconexibacteraceae</taxon>
        <taxon>Paraconexibacter</taxon>
    </lineage>
</organism>
<keyword evidence="2" id="KW-1185">Reference proteome</keyword>
<dbReference type="RefSeq" id="WP_254571002.1">
    <property type="nucleotide sequence ID" value="NZ_CP098502.1"/>
</dbReference>
<proteinExistence type="predicted"/>
<evidence type="ECO:0000313" key="1">
    <source>
        <dbReference type="EMBL" id="UTI64292.1"/>
    </source>
</evidence>
<reference evidence="1 2" key="1">
    <citation type="submission" date="2022-06" db="EMBL/GenBank/DDBJ databases">
        <title>Paraconexibacter antarcticus.</title>
        <authorList>
            <person name="Kim C.S."/>
        </authorList>
    </citation>
    <scope>NUCLEOTIDE SEQUENCE [LARGE SCALE GENOMIC DNA]</scope>
    <source>
        <strain evidence="1 2">02-257</strain>
    </source>
</reference>
<protein>
    <submittedName>
        <fullName evidence="1">Uncharacterized protein</fullName>
    </submittedName>
</protein>
<sequence length="113" mass="12865">MDRLLERAAVRGDRPAARRELQRLHTLEGRVRRRPPSWARLKPAPAYLVVGDWLCLPLRPGRGRAQWDATTLVCREDAPWATALARGWIKAAPANLRASANRPRGLRGRARFR</sequence>
<gene>
    <name evidence="1" type="ORF">NBH00_23495</name>
</gene>
<dbReference type="EMBL" id="CP098502">
    <property type="protein sequence ID" value="UTI64292.1"/>
    <property type="molecule type" value="Genomic_DNA"/>
</dbReference>
<evidence type="ECO:0000313" key="2">
    <source>
        <dbReference type="Proteomes" id="UP001056035"/>
    </source>
</evidence>